<keyword evidence="1" id="KW-0863">Zinc-finger</keyword>
<protein>
    <recommendedName>
        <fullName evidence="3">CCHC-type domain-containing protein</fullName>
    </recommendedName>
</protein>
<evidence type="ECO:0000313" key="4">
    <source>
        <dbReference type="EMBL" id="MQM19240.1"/>
    </source>
</evidence>
<feature type="domain" description="CCHC-type" evidence="3">
    <location>
        <begin position="248"/>
        <end position="264"/>
    </location>
</feature>
<feature type="region of interest" description="Disordered" evidence="2">
    <location>
        <begin position="183"/>
        <end position="232"/>
    </location>
</feature>
<organism evidence="4 5">
    <name type="scientific">Colocasia esculenta</name>
    <name type="common">Wild taro</name>
    <name type="synonym">Arum esculentum</name>
    <dbReference type="NCBI Taxonomy" id="4460"/>
    <lineage>
        <taxon>Eukaryota</taxon>
        <taxon>Viridiplantae</taxon>
        <taxon>Streptophyta</taxon>
        <taxon>Embryophyta</taxon>
        <taxon>Tracheophyta</taxon>
        <taxon>Spermatophyta</taxon>
        <taxon>Magnoliopsida</taxon>
        <taxon>Liliopsida</taxon>
        <taxon>Araceae</taxon>
        <taxon>Aroideae</taxon>
        <taxon>Colocasieae</taxon>
        <taxon>Colocasia</taxon>
    </lineage>
</organism>
<dbReference type="PANTHER" id="PTHR15503:SF45">
    <property type="entry name" value="RNA-DIRECTED DNA POLYMERASE HOMOLOG"/>
    <property type="match status" value="1"/>
</dbReference>
<keyword evidence="5" id="KW-1185">Reference proteome</keyword>
<feature type="region of interest" description="Disordered" evidence="2">
    <location>
        <begin position="1"/>
        <end position="45"/>
    </location>
</feature>
<proteinExistence type="predicted"/>
<dbReference type="CDD" id="cd00303">
    <property type="entry name" value="retropepsin_like"/>
    <property type="match status" value="1"/>
</dbReference>
<gene>
    <name evidence="4" type="ORF">Taro_052241</name>
</gene>
<dbReference type="SUPFAM" id="SSF50630">
    <property type="entry name" value="Acid proteases"/>
    <property type="match status" value="1"/>
</dbReference>
<evidence type="ECO:0000313" key="5">
    <source>
        <dbReference type="Proteomes" id="UP000652761"/>
    </source>
</evidence>
<dbReference type="InterPro" id="IPR005162">
    <property type="entry name" value="Retrotrans_gag_dom"/>
</dbReference>
<feature type="compositionally biased region" description="Basic and acidic residues" evidence="2">
    <location>
        <begin position="12"/>
        <end position="24"/>
    </location>
</feature>
<accession>A0A843XJ94</accession>
<evidence type="ECO:0000259" key="3">
    <source>
        <dbReference type="PROSITE" id="PS50158"/>
    </source>
</evidence>
<dbReference type="InterPro" id="IPR021109">
    <property type="entry name" value="Peptidase_aspartic_dom_sf"/>
</dbReference>
<dbReference type="EMBL" id="NMUH01008770">
    <property type="protein sequence ID" value="MQM19240.1"/>
    <property type="molecule type" value="Genomic_DNA"/>
</dbReference>
<dbReference type="InterPro" id="IPR001878">
    <property type="entry name" value="Znf_CCHC"/>
</dbReference>
<dbReference type="Proteomes" id="UP000652761">
    <property type="component" value="Unassembled WGS sequence"/>
</dbReference>
<name>A0A843XJ94_COLES</name>
<keyword evidence="1" id="KW-0862">Zinc</keyword>
<sequence>MASRGRRGGAPAREDEQRREERTEQQAPAPQGPVLPPPPPTQAHTQAALQAQMEAQERADVWWASLQRTRFEDSAIEVAWDEFVRLFRAKFIPEHIQDRMEQEFFSLTQGSMTVLEYEARFAELSKYAPHVVADERRKAKKFVMGLKPSLRTRLVAFDHRTLDEALSAAFRQEGEMEQYLEEKKSLQKRPAAPFLRQDKKKAAYQTPQRPVAASSTQVPSQRSPGVKKECPHCGKTHGGTECWMVAGKCLKCGSSDHKIKDCPRLQQGVQHGAPTPTAVAAAEPATGRPGRPRAPARVFALAREDAEQAEHVTEGTVLLLGVHARVLFDTGATNSFISERFARQLALESGVESEDLEVPLSVHTPAGTVSTGKCIPSLPVCIEDRVLEGCFFLLKMKDFDAILSLDWLEEHYALVDCRRKRIVFHIPGEDEFSHPLPRNLAGKLVISAMKAMRMAFAAQLSLRSSVLDEVIEQQKVDPRLQELVGKAGIARDEDGLWPKSNLASTWMDVHEE</sequence>
<dbReference type="OrthoDB" id="903801at2759"/>
<dbReference type="GO" id="GO:0008270">
    <property type="term" value="F:zinc ion binding"/>
    <property type="evidence" value="ECO:0007669"/>
    <property type="project" value="UniProtKB-KW"/>
</dbReference>
<reference evidence="4" key="1">
    <citation type="submission" date="2017-07" db="EMBL/GenBank/DDBJ databases">
        <title>Taro Niue Genome Assembly and Annotation.</title>
        <authorList>
            <person name="Atibalentja N."/>
            <person name="Keating K."/>
            <person name="Fields C.J."/>
        </authorList>
    </citation>
    <scope>NUCLEOTIDE SEQUENCE</scope>
    <source>
        <strain evidence="4">Niue_2</strain>
        <tissue evidence="4">Leaf</tissue>
    </source>
</reference>
<dbReference type="PROSITE" id="PS50158">
    <property type="entry name" value="ZF_CCHC"/>
    <property type="match status" value="1"/>
</dbReference>
<feature type="compositionally biased region" description="Pro residues" evidence="2">
    <location>
        <begin position="30"/>
        <end position="41"/>
    </location>
</feature>
<keyword evidence="1" id="KW-0479">Metal-binding</keyword>
<evidence type="ECO:0000256" key="2">
    <source>
        <dbReference type="SAM" id="MobiDB-lite"/>
    </source>
</evidence>
<comment type="caution">
    <text evidence="4">The sequence shown here is derived from an EMBL/GenBank/DDBJ whole genome shotgun (WGS) entry which is preliminary data.</text>
</comment>
<dbReference type="PANTHER" id="PTHR15503">
    <property type="entry name" value="LDOC1 RELATED"/>
    <property type="match status" value="1"/>
</dbReference>
<dbReference type="Pfam" id="PF08284">
    <property type="entry name" value="RVP_2"/>
    <property type="match status" value="1"/>
</dbReference>
<dbReference type="GO" id="GO:0003676">
    <property type="term" value="F:nucleic acid binding"/>
    <property type="evidence" value="ECO:0007669"/>
    <property type="project" value="InterPro"/>
</dbReference>
<dbReference type="Pfam" id="PF03732">
    <property type="entry name" value="Retrotrans_gag"/>
    <property type="match status" value="1"/>
</dbReference>
<dbReference type="InterPro" id="IPR032567">
    <property type="entry name" value="RTL1-rel"/>
</dbReference>
<dbReference type="AlphaFoldDB" id="A0A843XJ94"/>
<dbReference type="Gene3D" id="2.40.70.10">
    <property type="entry name" value="Acid Proteases"/>
    <property type="match status" value="1"/>
</dbReference>
<feature type="compositionally biased region" description="Polar residues" evidence="2">
    <location>
        <begin position="205"/>
        <end position="223"/>
    </location>
</feature>
<evidence type="ECO:0000256" key="1">
    <source>
        <dbReference type="PROSITE-ProRule" id="PRU00047"/>
    </source>
</evidence>